<evidence type="ECO:0000313" key="2">
    <source>
        <dbReference type="EMBL" id="KDQ07017.1"/>
    </source>
</evidence>
<dbReference type="STRING" id="930990.A0A067M558"/>
<dbReference type="AlphaFoldDB" id="A0A067M558"/>
<dbReference type="InterPro" id="IPR052957">
    <property type="entry name" value="Auxin_embryo_med"/>
</dbReference>
<name>A0A067M558_BOTB1</name>
<gene>
    <name evidence="2" type="ORF">BOTBODRAFT_149409</name>
</gene>
<dbReference type="Proteomes" id="UP000027195">
    <property type="component" value="Unassembled WGS sequence"/>
</dbReference>
<reference evidence="3" key="1">
    <citation type="journal article" date="2014" name="Proc. Natl. Acad. Sci. U.S.A.">
        <title>Extensive sampling of basidiomycete genomes demonstrates inadequacy of the white-rot/brown-rot paradigm for wood decay fungi.</title>
        <authorList>
            <person name="Riley R."/>
            <person name="Salamov A.A."/>
            <person name="Brown D.W."/>
            <person name="Nagy L.G."/>
            <person name="Floudas D."/>
            <person name="Held B.W."/>
            <person name="Levasseur A."/>
            <person name="Lombard V."/>
            <person name="Morin E."/>
            <person name="Otillar R."/>
            <person name="Lindquist E.A."/>
            <person name="Sun H."/>
            <person name="LaButti K.M."/>
            <person name="Schmutz J."/>
            <person name="Jabbour D."/>
            <person name="Luo H."/>
            <person name="Baker S.E."/>
            <person name="Pisabarro A.G."/>
            <person name="Walton J.D."/>
            <person name="Blanchette R.A."/>
            <person name="Henrissat B."/>
            <person name="Martin F."/>
            <person name="Cullen D."/>
            <person name="Hibbett D.S."/>
            <person name="Grigoriev I.V."/>
        </authorList>
    </citation>
    <scope>NUCLEOTIDE SEQUENCE [LARGE SCALE GENOMIC DNA]</scope>
    <source>
        <strain evidence="3">FD-172 SS1</strain>
    </source>
</reference>
<dbReference type="OrthoDB" id="1262810at2759"/>
<protein>
    <recommendedName>
        <fullName evidence="1">Sacsin/Nov domain-containing protein</fullName>
    </recommendedName>
</protein>
<dbReference type="Gene3D" id="3.30.565.10">
    <property type="entry name" value="Histidine kinase-like ATPase, C-terminal domain"/>
    <property type="match status" value="1"/>
</dbReference>
<dbReference type="InterPro" id="IPR058210">
    <property type="entry name" value="SACS/Nov_dom"/>
</dbReference>
<feature type="domain" description="Sacsin/Nov" evidence="1">
    <location>
        <begin position="33"/>
        <end position="131"/>
    </location>
</feature>
<proteinExistence type="predicted"/>
<dbReference type="SUPFAM" id="SSF55874">
    <property type="entry name" value="ATPase domain of HSP90 chaperone/DNA topoisomerase II/histidine kinase"/>
    <property type="match status" value="1"/>
</dbReference>
<evidence type="ECO:0000313" key="3">
    <source>
        <dbReference type="Proteomes" id="UP000027195"/>
    </source>
</evidence>
<dbReference type="InterPro" id="IPR036890">
    <property type="entry name" value="HATPase_C_sf"/>
</dbReference>
<dbReference type="PANTHER" id="PTHR32387:SF0">
    <property type="entry name" value="PROTEIN NO VEIN"/>
    <property type="match status" value="1"/>
</dbReference>
<evidence type="ECO:0000259" key="1">
    <source>
        <dbReference type="Pfam" id="PF25794"/>
    </source>
</evidence>
<accession>A0A067M558</accession>
<dbReference type="HOGENOM" id="CLU_000570_2_0_1"/>
<dbReference type="PANTHER" id="PTHR32387">
    <property type="entry name" value="WU:FJ29H11"/>
    <property type="match status" value="1"/>
</dbReference>
<dbReference type="InParanoid" id="A0A067M558"/>
<organism evidence="2 3">
    <name type="scientific">Botryobasidium botryosum (strain FD-172 SS1)</name>
    <dbReference type="NCBI Taxonomy" id="930990"/>
    <lineage>
        <taxon>Eukaryota</taxon>
        <taxon>Fungi</taxon>
        <taxon>Dikarya</taxon>
        <taxon>Basidiomycota</taxon>
        <taxon>Agaricomycotina</taxon>
        <taxon>Agaricomycetes</taxon>
        <taxon>Cantharellales</taxon>
        <taxon>Botryobasidiaceae</taxon>
        <taxon>Botryobasidium</taxon>
    </lineage>
</organism>
<keyword evidence="3" id="KW-1185">Reference proteome</keyword>
<sequence length="1137" mass="128809">MLLRANKDPEISDTIQALRANVARALTCLSIDLYSKSTHFLLEFIQNADDNSYDSNVEPTLRLALEDQQMCIQCNEKGFSAADVEAICRIGTSTKINSRDCIGEKGIGFKSVFEVADVVYIASGKYTFKFDKREELGVITPRWTNMYPVRPGWTSFYLQLKDGEKLTTQLRDIEPTILLFLRKLRSMAIEMTPTDSPDKIVEFHRHDIDSNLIKLDKIEDTETCSQTYFVLRHMAQTYQEEERRKNIKESEIVLAFPIPSDEGQSMGTQSVYAFLPLRSYGFRFIIHADFLTASSREDILSNLDWNISLLKGIEDAFMEAVEPIMHHPALENIWFRFIPESISNPYFSPLVGRILNRLRSLPIIRSSDGVYRLASQIITVPSEFRDDSGQPLIPEEFLPQGFHYLWPSYGIFNFARLGVNLMSPSQFLAGLRNMKDLIPRQPESWHIAVCNHLYAHRNSSQRSIIRQLPILPLSTGPWVSADSSDDIYFHSELAEIPSDLGLHLLANVKMNPSRYALFEAIGVKTAKPQVIANKICEAHQTLRFSRTIETLTRHVRFLFTYHTSYNHRLVGFRVMDEHGQIVEATEAYLDVPGDARSIKMRDIMPSPVPFLHPDYLGTEEGYQQTAWISWLRDTLGVNTIPRLIEGRLSPEFEELTKTLEPRKLLATLKECWQQLKERKITPAAISRLSDAIMGCEDGTRHEIKNTSLKRNSLRPYSYLHFLPVLDPENADWDFLSQLGVTLRVDSSFFLKRLVQLSKDARGDIEVVRELYKQLDARFDDDPSGIRAAFRSHPLLLLPDGAAASRSYKWLSVSDAVWSGPLSMTSKTAIKNSYPALESFFHEKLEIYNAPRHILAIELKALAKEWAGKPIPDMIQGQVLRKLVDLSDVIGESACSECPEWLLELCDEAIFPTTSSSQELNLRAPSDRFYVPDKSGKFHKVFDNRVPILAFPPTLIQPLLDLNAFRSRMRFLDSAVDCTSTTNGSNALDSSITTKYVSRAEYIKRMVHAKHPTPAPEVLKHLAKLTSLAILTVDSIDTTYRLEDITVAVAENLIIEHGPTDLNIVLSKKCPAAQRDLAICAELAILLEVKINDLLLIVSQPLEVIEVCLAGLGITEVRMPDTLRDRSWLRGEETAGGA</sequence>
<dbReference type="NCBIfam" id="NF047352">
    <property type="entry name" value="P_loop_sacsin"/>
    <property type="match status" value="1"/>
</dbReference>
<dbReference type="EMBL" id="KL198117">
    <property type="protein sequence ID" value="KDQ07017.1"/>
    <property type="molecule type" value="Genomic_DNA"/>
</dbReference>
<dbReference type="Pfam" id="PF25794">
    <property type="entry name" value="SACS"/>
    <property type="match status" value="1"/>
</dbReference>